<dbReference type="GO" id="GO:0015562">
    <property type="term" value="F:efflux transmembrane transporter activity"/>
    <property type="evidence" value="ECO:0007669"/>
    <property type="project" value="TreeGrafter"/>
</dbReference>
<dbReference type="Gene3D" id="2.40.50.100">
    <property type="match status" value="1"/>
</dbReference>
<evidence type="ECO:0000313" key="4">
    <source>
        <dbReference type="Proteomes" id="UP000034917"/>
    </source>
</evidence>
<comment type="similarity">
    <text evidence="1">Belongs to the membrane fusion protein (MFP) (TC 8.A.1) family.</text>
</comment>
<dbReference type="SUPFAM" id="SSF111369">
    <property type="entry name" value="HlyD-like secretion proteins"/>
    <property type="match status" value="1"/>
</dbReference>
<organism evidence="3 4">
    <name type="scientific">Candidatus Roizmanbacteria bacterium GW2011_GWC2_37_13</name>
    <dbReference type="NCBI Taxonomy" id="1618486"/>
    <lineage>
        <taxon>Bacteria</taxon>
        <taxon>Candidatus Roizmaniibacteriota</taxon>
    </lineage>
</organism>
<name>A0A0G0G430_9BACT</name>
<dbReference type="NCBIfam" id="TIGR01730">
    <property type="entry name" value="RND_mfp"/>
    <property type="match status" value="1"/>
</dbReference>
<feature type="domain" description="Multidrug resistance protein MdtA-like C-terminal permuted SH3" evidence="2">
    <location>
        <begin position="287"/>
        <end position="340"/>
    </location>
</feature>
<protein>
    <submittedName>
        <fullName evidence="3">Putative membrane fusion protein</fullName>
    </submittedName>
</protein>
<dbReference type="Pfam" id="PF25967">
    <property type="entry name" value="RND-MFP_C"/>
    <property type="match status" value="1"/>
</dbReference>
<dbReference type="AlphaFoldDB" id="A0A0G0G430"/>
<dbReference type="GO" id="GO:1990281">
    <property type="term" value="C:efflux pump complex"/>
    <property type="evidence" value="ECO:0007669"/>
    <property type="project" value="TreeGrafter"/>
</dbReference>
<dbReference type="Gene3D" id="2.40.420.20">
    <property type="match status" value="1"/>
</dbReference>
<comment type="caution">
    <text evidence="3">The sequence shown here is derived from an EMBL/GenBank/DDBJ whole genome shotgun (WGS) entry which is preliminary data.</text>
</comment>
<dbReference type="Proteomes" id="UP000034917">
    <property type="component" value="Unassembled WGS sequence"/>
</dbReference>
<sequence>MTNFVKKRWYLILGIIVVLFFVFSNNQQSQKTKEKTQKTYKVKKETLKETLSLSGEIDAEEKATLKFQTSGMLVWIGVKEGDDVKKYQTIATLDQRDLKNRLTKYLNTYAKQRNTFEETKDDNWNQQYALSEVLRNEAKRVLENNQYDLNNAVLDVEYQNLTVEYANLWTPIDGIVTKVSTPYSGVNITPAGAEFEVVNPKTIYLSVIAEQSDVVLLKKGMEGQIVFDAYPEKTYTGIVDYISFAPKTGETGTVYQVKLLLDKDAQEMPLKLAMTGDVEFVLSEKRNVLAVPIQSVKKDLKGDYVTRIKNNKKEKVYVKRGDEYGSKVEIKNGLEVGDIVYD</sequence>
<dbReference type="PANTHER" id="PTHR30469">
    <property type="entry name" value="MULTIDRUG RESISTANCE PROTEIN MDTA"/>
    <property type="match status" value="1"/>
</dbReference>
<dbReference type="Gene3D" id="2.40.30.170">
    <property type="match status" value="1"/>
</dbReference>
<gene>
    <name evidence="3" type="ORF">US40_C0005G0048</name>
</gene>
<proteinExistence type="inferred from homology"/>
<reference evidence="3 4" key="1">
    <citation type="journal article" date="2015" name="Nature">
        <title>rRNA introns, odd ribosomes, and small enigmatic genomes across a large radiation of phyla.</title>
        <authorList>
            <person name="Brown C.T."/>
            <person name="Hug L.A."/>
            <person name="Thomas B.C."/>
            <person name="Sharon I."/>
            <person name="Castelle C.J."/>
            <person name="Singh A."/>
            <person name="Wilkins M.J."/>
            <person name="Williams K.H."/>
            <person name="Banfield J.F."/>
        </authorList>
    </citation>
    <scope>NUCLEOTIDE SEQUENCE [LARGE SCALE GENOMIC DNA]</scope>
</reference>
<evidence type="ECO:0000256" key="1">
    <source>
        <dbReference type="ARBA" id="ARBA00009477"/>
    </source>
</evidence>
<evidence type="ECO:0000259" key="2">
    <source>
        <dbReference type="Pfam" id="PF25967"/>
    </source>
</evidence>
<accession>A0A0G0G430</accession>
<dbReference type="EMBL" id="LBSV01000005">
    <property type="protein sequence ID" value="KKQ25878.1"/>
    <property type="molecule type" value="Genomic_DNA"/>
</dbReference>
<evidence type="ECO:0000313" key="3">
    <source>
        <dbReference type="EMBL" id="KKQ25878.1"/>
    </source>
</evidence>
<dbReference type="InterPro" id="IPR006143">
    <property type="entry name" value="RND_pump_MFP"/>
</dbReference>
<dbReference type="InterPro" id="IPR058627">
    <property type="entry name" value="MdtA-like_C"/>
</dbReference>